<dbReference type="Pfam" id="PF05282">
    <property type="entry name" value="AAR2"/>
    <property type="match status" value="1"/>
</dbReference>
<comment type="function">
    <text evidence="1">Component of the U5 snRNP complex that is required for spliceosome assembly and for pre-mRNA splicing.</text>
</comment>
<dbReference type="EMBL" id="JARGDH010000004">
    <property type="protein sequence ID" value="KAL0271101.1"/>
    <property type="molecule type" value="Genomic_DNA"/>
</dbReference>
<evidence type="ECO:0000256" key="4">
    <source>
        <dbReference type="ARBA" id="ARBA00022664"/>
    </source>
</evidence>
<evidence type="ECO:0000256" key="1">
    <source>
        <dbReference type="ARBA" id="ARBA00003708"/>
    </source>
</evidence>
<comment type="caution">
    <text evidence="11">The sequence shown here is derived from an EMBL/GenBank/DDBJ whole genome shotgun (WGS) entry which is preliminary data.</text>
</comment>
<protein>
    <recommendedName>
        <fullName evidence="3">Protein AAR2 homolog</fullName>
    </recommendedName>
    <alternativeName>
        <fullName evidence="7">AAR2 splicing factor homolog</fullName>
    </alternativeName>
</protein>
<accession>A0AAW2HN72</accession>
<feature type="domain" description="AAR2 C-terminal" evidence="9">
    <location>
        <begin position="202"/>
        <end position="356"/>
    </location>
</feature>
<dbReference type="CDD" id="cd13777">
    <property type="entry name" value="Aar2_N"/>
    <property type="match status" value="1"/>
</dbReference>
<dbReference type="Pfam" id="PF20981">
    <property type="entry name" value="AAR2_1st"/>
    <property type="match status" value="1"/>
</dbReference>
<dbReference type="AlphaFoldDB" id="A0AAW2HN72"/>
<evidence type="ECO:0000259" key="10">
    <source>
        <dbReference type="Pfam" id="PF20981"/>
    </source>
</evidence>
<gene>
    <name evidence="11" type="ORF">PYX00_008307</name>
</gene>
<dbReference type="InterPro" id="IPR038514">
    <property type="entry name" value="AAR2_C_sf"/>
</dbReference>
<evidence type="ECO:0000259" key="9">
    <source>
        <dbReference type="Pfam" id="PF05282"/>
    </source>
</evidence>
<dbReference type="PANTHER" id="PTHR12689">
    <property type="entry name" value="A1 CISTRON SPLICING FACTOR AAR2-RELATED"/>
    <property type="match status" value="1"/>
</dbReference>
<keyword evidence="4" id="KW-0507">mRNA processing</keyword>
<reference evidence="11" key="1">
    <citation type="journal article" date="2024" name="Gigascience">
        <title>Chromosome-level genome of the poultry shaft louse Menopon gallinae provides insight into the host-switching and adaptive evolution of parasitic lice.</title>
        <authorList>
            <person name="Xu Y."/>
            <person name="Ma L."/>
            <person name="Liu S."/>
            <person name="Liang Y."/>
            <person name="Liu Q."/>
            <person name="He Z."/>
            <person name="Tian L."/>
            <person name="Duan Y."/>
            <person name="Cai W."/>
            <person name="Li H."/>
            <person name="Song F."/>
        </authorList>
    </citation>
    <scope>NUCLEOTIDE SEQUENCE</scope>
    <source>
        <strain evidence="11">Cailab_2023a</strain>
    </source>
</reference>
<sequence>MEVNQELARRLLVEGAICICLEVPVGTEVGIDLKSWTTAEKFRGIKMIPPGIHFIHFSAKNNHGDSAPRAGFMYNFKKSEILVKRWDTEKQELVDDSSNLSETFRQNLKEIDRFLGVYPFNLYSKWKNLSSQITPQILNKLLPSCGVIHSALELSQLKESNADDSGVSSPKTKRCRRFFFGEENYEDLLPKLRAVEGTELRFSTIPEKWYPEGSSPSEITRHSLDSSYLLEQIIVQHDSKTDILGELQFAFLCFFVGFSLEAFEHWKKLLNILCSSEEVIPKYNDLYSEFLNILNLQVSEIQEDFLVDIVAGNNFVYKLLRKLFRSLHTSDIGGRLGSRAKRFQEVLTEKFMWDFSDVLEEDEEDRPVIVET</sequence>
<proteinExistence type="inferred from homology"/>
<comment type="similarity">
    <text evidence="2">Belongs to the AAR2 family.</text>
</comment>
<dbReference type="InterPro" id="IPR033647">
    <property type="entry name" value="Aar2_N"/>
</dbReference>
<dbReference type="Gene3D" id="1.25.40.550">
    <property type="entry name" value="Aar2, C-terminal domain-like"/>
    <property type="match status" value="1"/>
</dbReference>
<dbReference type="Gene3D" id="2.60.34.20">
    <property type="match status" value="1"/>
</dbReference>
<dbReference type="FunFam" id="1.25.40.550:FF:000001">
    <property type="entry name" value="AAR2 splicing factor homolog"/>
    <property type="match status" value="1"/>
</dbReference>
<organism evidence="11">
    <name type="scientific">Menopon gallinae</name>
    <name type="common">poultry shaft louse</name>
    <dbReference type="NCBI Taxonomy" id="328185"/>
    <lineage>
        <taxon>Eukaryota</taxon>
        <taxon>Metazoa</taxon>
        <taxon>Ecdysozoa</taxon>
        <taxon>Arthropoda</taxon>
        <taxon>Hexapoda</taxon>
        <taxon>Insecta</taxon>
        <taxon>Pterygota</taxon>
        <taxon>Neoptera</taxon>
        <taxon>Paraneoptera</taxon>
        <taxon>Psocodea</taxon>
        <taxon>Troctomorpha</taxon>
        <taxon>Phthiraptera</taxon>
        <taxon>Amblycera</taxon>
        <taxon>Menoponidae</taxon>
        <taxon>Menopon</taxon>
    </lineage>
</organism>
<comment type="subunit">
    <text evidence="8">Interacts with PRPF8 (via RNase H homology domain). Component of a U5 snRNP complex that contains PRPF8.</text>
</comment>
<dbReference type="GO" id="GO:0000244">
    <property type="term" value="P:spliceosomal tri-snRNP complex assembly"/>
    <property type="evidence" value="ECO:0007669"/>
    <property type="project" value="TreeGrafter"/>
</dbReference>
<evidence type="ECO:0000313" key="11">
    <source>
        <dbReference type="EMBL" id="KAL0271101.1"/>
    </source>
</evidence>
<dbReference type="InterPro" id="IPR033648">
    <property type="entry name" value="AAR2_C"/>
</dbReference>
<dbReference type="CDD" id="cd13778">
    <property type="entry name" value="Aar2_C"/>
    <property type="match status" value="1"/>
</dbReference>
<evidence type="ECO:0000256" key="6">
    <source>
        <dbReference type="ARBA" id="ARBA00023187"/>
    </source>
</evidence>
<dbReference type="GO" id="GO:0005681">
    <property type="term" value="C:spliceosomal complex"/>
    <property type="evidence" value="ECO:0007669"/>
    <property type="project" value="UniProtKB-KW"/>
</dbReference>
<name>A0AAW2HN72_9NEOP</name>
<keyword evidence="5" id="KW-0747">Spliceosome</keyword>
<dbReference type="FunFam" id="2.60.34.20:FF:000001">
    <property type="entry name" value="protein AAR2 homolog"/>
    <property type="match status" value="1"/>
</dbReference>
<dbReference type="InterPro" id="IPR007946">
    <property type="entry name" value="AAR2"/>
</dbReference>
<evidence type="ECO:0000256" key="2">
    <source>
        <dbReference type="ARBA" id="ARBA00006281"/>
    </source>
</evidence>
<feature type="domain" description="AAR2 N-terminal" evidence="10">
    <location>
        <begin position="14"/>
        <end position="143"/>
    </location>
</feature>
<evidence type="ECO:0000256" key="3">
    <source>
        <dbReference type="ARBA" id="ARBA00016372"/>
    </source>
</evidence>
<dbReference type="InterPro" id="IPR038516">
    <property type="entry name" value="AAR2_N_sf"/>
</dbReference>
<dbReference type="PANTHER" id="PTHR12689:SF4">
    <property type="entry name" value="PROTEIN AAR2 HOMOLOG"/>
    <property type="match status" value="1"/>
</dbReference>
<evidence type="ECO:0000256" key="5">
    <source>
        <dbReference type="ARBA" id="ARBA00022728"/>
    </source>
</evidence>
<evidence type="ECO:0000256" key="7">
    <source>
        <dbReference type="ARBA" id="ARBA00030625"/>
    </source>
</evidence>
<keyword evidence="6" id="KW-0508">mRNA splicing</keyword>
<evidence type="ECO:0000256" key="8">
    <source>
        <dbReference type="ARBA" id="ARBA00047009"/>
    </source>
</evidence>